<keyword evidence="1" id="KW-0472">Membrane</keyword>
<protein>
    <submittedName>
        <fullName evidence="2">DUF4245 domain-containing protein</fullName>
    </submittedName>
</protein>
<dbReference type="EMBL" id="JBHUCP010000025">
    <property type="protein sequence ID" value="MFD1533295.1"/>
    <property type="molecule type" value="Genomic_DNA"/>
</dbReference>
<keyword evidence="3" id="KW-1185">Reference proteome</keyword>
<dbReference type="RefSeq" id="WP_343985098.1">
    <property type="nucleotide sequence ID" value="NZ_BAAAJG010000026.1"/>
</dbReference>
<gene>
    <name evidence="2" type="ORF">ACFSCY_28110</name>
</gene>
<comment type="caution">
    <text evidence="2">The sequence shown here is derived from an EMBL/GenBank/DDBJ whole genome shotgun (WGS) entry which is preliminary data.</text>
</comment>
<dbReference type="Proteomes" id="UP001597145">
    <property type="component" value="Unassembled WGS sequence"/>
</dbReference>
<accession>A0ABW4FSQ1</accession>
<proteinExistence type="predicted"/>
<keyword evidence="1" id="KW-1133">Transmembrane helix</keyword>
<evidence type="ECO:0000256" key="1">
    <source>
        <dbReference type="SAM" id="Phobius"/>
    </source>
</evidence>
<reference evidence="3" key="1">
    <citation type="journal article" date="2019" name="Int. J. Syst. Evol. Microbiol.">
        <title>The Global Catalogue of Microorganisms (GCM) 10K type strain sequencing project: providing services to taxonomists for standard genome sequencing and annotation.</title>
        <authorList>
            <consortium name="The Broad Institute Genomics Platform"/>
            <consortium name="The Broad Institute Genome Sequencing Center for Infectious Disease"/>
            <person name="Wu L."/>
            <person name="Ma J."/>
        </authorList>
    </citation>
    <scope>NUCLEOTIDE SEQUENCE [LARGE SCALE GENOMIC DNA]</scope>
    <source>
        <strain evidence="3">JCM 12165</strain>
    </source>
</reference>
<organism evidence="2 3">
    <name type="scientific">Pseudonocardia aurantiaca</name>
    <dbReference type="NCBI Taxonomy" id="75290"/>
    <lineage>
        <taxon>Bacteria</taxon>
        <taxon>Bacillati</taxon>
        <taxon>Actinomycetota</taxon>
        <taxon>Actinomycetes</taxon>
        <taxon>Pseudonocardiales</taxon>
        <taxon>Pseudonocardiaceae</taxon>
        <taxon>Pseudonocardia</taxon>
    </lineage>
</organism>
<sequence length="204" mass="21248">MSTAPGPPSKPPRSALTVRDMIAAIGVLLLVVLVVGGISRSCSFTPAGPTVDSSRLPVVDAPAELRRLAIDLPFSVRIPAVPSDWRANSADRLSLPDGGLSVRTGYLTTEGRFLRLVQSNATEEALLTAETGGEPAPAQGVVDVDGARWVAYTGPGERAEPIWITEVTTPDASAVRMLITGSGSEPDLRTLATAATQGELIPAR</sequence>
<evidence type="ECO:0000313" key="3">
    <source>
        <dbReference type="Proteomes" id="UP001597145"/>
    </source>
</evidence>
<keyword evidence="1" id="KW-0812">Transmembrane</keyword>
<dbReference type="InterPro" id="IPR025339">
    <property type="entry name" value="DUF4245"/>
</dbReference>
<dbReference type="Pfam" id="PF14030">
    <property type="entry name" value="DUF4245"/>
    <property type="match status" value="1"/>
</dbReference>
<evidence type="ECO:0000313" key="2">
    <source>
        <dbReference type="EMBL" id="MFD1533295.1"/>
    </source>
</evidence>
<name>A0ABW4FSQ1_9PSEU</name>
<feature type="transmembrane region" description="Helical" evidence="1">
    <location>
        <begin position="21"/>
        <end position="39"/>
    </location>
</feature>